<dbReference type="OrthoDB" id="3632252at2759"/>
<dbReference type="AlphaFoldDB" id="A0A6A6BYS3"/>
<accession>A0A6A6BYS3</accession>
<evidence type="ECO:0000313" key="3">
    <source>
        <dbReference type="Proteomes" id="UP000799537"/>
    </source>
</evidence>
<dbReference type="InterPro" id="IPR053235">
    <property type="entry name" value="Ser_Thr_kinase"/>
</dbReference>
<dbReference type="PANTHER" id="PTHR24361">
    <property type="entry name" value="MITOGEN-ACTIVATED KINASE KINASE KINASE"/>
    <property type="match status" value="1"/>
</dbReference>
<dbReference type="Gene3D" id="1.10.510.10">
    <property type="entry name" value="Transferase(Phosphotransferase) domain 1"/>
    <property type="match status" value="1"/>
</dbReference>
<dbReference type="SUPFAM" id="SSF56112">
    <property type="entry name" value="Protein kinase-like (PK-like)"/>
    <property type="match status" value="1"/>
</dbReference>
<name>A0A6A6BYS3_ZASCE</name>
<dbReference type="GO" id="GO:0005524">
    <property type="term" value="F:ATP binding"/>
    <property type="evidence" value="ECO:0007669"/>
    <property type="project" value="InterPro"/>
</dbReference>
<dbReference type="Proteomes" id="UP000799537">
    <property type="component" value="Unassembled WGS sequence"/>
</dbReference>
<dbReference type="InterPro" id="IPR000719">
    <property type="entry name" value="Prot_kinase_dom"/>
</dbReference>
<protein>
    <recommendedName>
        <fullName evidence="1">Protein kinase domain-containing protein</fullName>
    </recommendedName>
</protein>
<evidence type="ECO:0000259" key="1">
    <source>
        <dbReference type="PROSITE" id="PS50011"/>
    </source>
</evidence>
<dbReference type="RefSeq" id="XP_033659621.1">
    <property type="nucleotide sequence ID" value="XM_033810864.1"/>
</dbReference>
<dbReference type="EMBL" id="ML993650">
    <property type="protein sequence ID" value="KAF2158732.1"/>
    <property type="molecule type" value="Genomic_DNA"/>
</dbReference>
<feature type="domain" description="Protein kinase" evidence="1">
    <location>
        <begin position="25"/>
        <end position="168"/>
    </location>
</feature>
<organism evidence="2 3">
    <name type="scientific">Zasmidium cellare ATCC 36951</name>
    <dbReference type="NCBI Taxonomy" id="1080233"/>
    <lineage>
        <taxon>Eukaryota</taxon>
        <taxon>Fungi</taxon>
        <taxon>Dikarya</taxon>
        <taxon>Ascomycota</taxon>
        <taxon>Pezizomycotina</taxon>
        <taxon>Dothideomycetes</taxon>
        <taxon>Dothideomycetidae</taxon>
        <taxon>Mycosphaerellales</taxon>
        <taxon>Mycosphaerellaceae</taxon>
        <taxon>Zasmidium</taxon>
    </lineage>
</organism>
<keyword evidence="3" id="KW-1185">Reference proteome</keyword>
<evidence type="ECO:0000313" key="2">
    <source>
        <dbReference type="EMBL" id="KAF2158732.1"/>
    </source>
</evidence>
<sequence length="168" mass="19503">MEPTYDAPHHIAIIHDDVWRHYNNIEVVKNQGRDHLGVSFRCRLEKRSLCAKSLVVVKQEPMDLSHQMRFLKTPTHDNIAKLYAAFWNGSILSLIYEDMEISLQESLSIDMNIWIVEHWEQYSQTGSILKQIVMALQYLHTHEKCAHGDIQPANVLLDLRGCIKIGEQ</sequence>
<dbReference type="GeneID" id="54564136"/>
<dbReference type="InterPro" id="IPR011009">
    <property type="entry name" value="Kinase-like_dom_sf"/>
</dbReference>
<gene>
    <name evidence="2" type="ORF">M409DRAFT_38114</name>
</gene>
<dbReference type="GO" id="GO:0005737">
    <property type="term" value="C:cytoplasm"/>
    <property type="evidence" value="ECO:0007669"/>
    <property type="project" value="TreeGrafter"/>
</dbReference>
<dbReference type="PROSITE" id="PS50011">
    <property type="entry name" value="PROTEIN_KINASE_DOM"/>
    <property type="match status" value="1"/>
</dbReference>
<dbReference type="GO" id="GO:0004674">
    <property type="term" value="F:protein serine/threonine kinase activity"/>
    <property type="evidence" value="ECO:0007669"/>
    <property type="project" value="TreeGrafter"/>
</dbReference>
<proteinExistence type="predicted"/>
<reference evidence="2" key="1">
    <citation type="journal article" date="2020" name="Stud. Mycol.">
        <title>101 Dothideomycetes genomes: a test case for predicting lifestyles and emergence of pathogens.</title>
        <authorList>
            <person name="Haridas S."/>
            <person name="Albert R."/>
            <person name="Binder M."/>
            <person name="Bloem J."/>
            <person name="Labutti K."/>
            <person name="Salamov A."/>
            <person name="Andreopoulos B."/>
            <person name="Baker S."/>
            <person name="Barry K."/>
            <person name="Bills G."/>
            <person name="Bluhm B."/>
            <person name="Cannon C."/>
            <person name="Castanera R."/>
            <person name="Culley D."/>
            <person name="Daum C."/>
            <person name="Ezra D."/>
            <person name="Gonzalez J."/>
            <person name="Henrissat B."/>
            <person name="Kuo A."/>
            <person name="Liang C."/>
            <person name="Lipzen A."/>
            <person name="Lutzoni F."/>
            <person name="Magnuson J."/>
            <person name="Mondo S."/>
            <person name="Nolan M."/>
            <person name="Ohm R."/>
            <person name="Pangilinan J."/>
            <person name="Park H.-J."/>
            <person name="Ramirez L."/>
            <person name="Alfaro M."/>
            <person name="Sun H."/>
            <person name="Tritt A."/>
            <person name="Yoshinaga Y."/>
            <person name="Zwiers L.-H."/>
            <person name="Turgeon B."/>
            <person name="Goodwin S."/>
            <person name="Spatafora J."/>
            <person name="Crous P."/>
            <person name="Grigoriev I."/>
        </authorList>
    </citation>
    <scope>NUCLEOTIDE SEQUENCE</scope>
    <source>
        <strain evidence="2">ATCC 36951</strain>
    </source>
</reference>
<dbReference type="Pfam" id="PF00069">
    <property type="entry name" value="Pkinase"/>
    <property type="match status" value="1"/>
</dbReference>